<comment type="caution">
    <text evidence="1">The sequence shown here is derived from an EMBL/GenBank/DDBJ whole genome shotgun (WGS) entry which is preliminary data.</text>
</comment>
<sequence>MYGIINYEVFLLTGILLNLIPGADTMYIVGRSISQGRKAGVYSVFGIITGSLVHT</sequence>
<proteinExistence type="predicted"/>
<evidence type="ECO:0000313" key="2">
    <source>
        <dbReference type="Proteomes" id="UP000220192"/>
    </source>
</evidence>
<reference evidence="1 2" key="1">
    <citation type="submission" date="2017-09" db="EMBL/GenBank/DDBJ databases">
        <title>Large-scale bioinformatics analysis of Bacillus genomes uncovers conserved roles of natural products in bacterial physiology.</title>
        <authorList>
            <consortium name="Agbiome Team Llc"/>
            <person name="Bleich R.M."/>
            <person name="Grubbs K.J."/>
            <person name="Santa Maria K.C."/>
            <person name="Allen S.E."/>
            <person name="Farag S."/>
            <person name="Shank E.A."/>
            <person name="Bowers A."/>
        </authorList>
    </citation>
    <scope>NUCLEOTIDE SEQUENCE [LARGE SCALE GENOMIC DNA]</scope>
    <source>
        <strain evidence="1 2">AFS095574</strain>
    </source>
</reference>
<dbReference type="Proteomes" id="UP000220192">
    <property type="component" value="Unassembled WGS sequence"/>
</dbReference>
<dbReference type="EMBL" id="NVLX01000048">
    <property type="protein sequence ID" value="PDZ12761.1"/>
    <property type="molecule type" value="Genomic_DNA"/>
</dbReference>
<accession>A0A2A7D0Y9</accession>
<protein>
    <submittedName>
        <fullName evidence="1">Homoserine lactone transporter</fullName>
    </submittedName>
</protein>
<dbReference type="AlphaFoldDB" id="A0A2A7D0Y9"/>
<gene>
    <name evidence="1" type="ORF">CON16_29360</name>
</gene>
<name>A0A2A7D0Y9_BACAN</name>
<evidence type="ECO:0000313" key="1">
    <source>
        <dbReference type="EMBL" id="PDZ12761.1"/>
    </source>
</evidence>
<feature type="non-terminal residue" evidence="1">
    <location>
        <position position="55"/>
    </location>
</feature>
<organism evidence="1 2">
    <name type="scientific">Bacillus anthracis</name>
    <name type="common">anthrax bacterium</name>
    <dbReference type="NCBI Taxonomy" id="1392"/>
    <lineage>
        <taxon>Bacteria</taxon>
        <taxon>Bacillati</taxon>
        <taxon>Bacillota</taxon>
        <taxon>Bacilli</taxon>
        <taxon>Bacillales</taxon>
        <taxon>Bacillaceae</taxon>
        <taxon>Bacillus</taxon>
        <taxon>Bacillus cereus group</taxon>
    </lineage>
</organism>